<dbReference type="AlphaFoldDB" id="A0A1A6GR77"/>
<name>A0A1A6GR77_NEOLE</name>
<sequence>MRCKQGSGLAKVSRPPVLWNCKHCKQSAGLDILACVKGGGHLTQISAVTRSISKALWMLHWEDGDPCALRMCLTMDYPLERRCQYLILKLERPAIVQNITFGKYEKTHVCNLKKFKVFGGMNEENMTELLSSGLKNDYNKETFTLKHKIDEQMFPCRFIKIVPLLSWGPSFNFSIWYVELSGIDDPDIVQPCLNWYSKYREQEAIRLCLKHFRQHNYTEAFESLQKKTKIALEHPMLTDMHDKLVLKGDFDACEELIEKAVNDGLFNQYISQQEYKPRWSQIIPKSTK</sequence>
<evidence type="ECO:0000313" key="4">
    <source>
        <dbReference type="EMBL" id="OBS68384.1"/>
    </source>
</evidence>
<dbReference type="GO" id="GO:0005737">
    <property type="term" value="C:cytoplasm"/>
    <property type="evidence" value="ECO:0007669"/>
    <property type="project" value="TreeGrafter"/>
</dbReference>
<dbReference type="PROSITE" id="PS50896">
    <property type="entry name" value="LISH"/>
    <property type="match status" value="1"/>
</dbReference>
<dbReference type="InterPro" id="IPR052456">
    <property type="entry name" value="CTLH_complex_component"/>
</dbReference>
<feature type="domain" description="CTLH" evidence="3">
    <location>
        <begin position="234"/>
        <end position="286"/>
    </location>
</feature>
<evidence type="ECO:0000256" key="1">
    <source>
        <dbReference type="ARBA" id="ARBA00022441"/>
    </source>
</evidence>
<proteinExistence type="predicted"/>
<dbReference type="OrthoDB" id="10052615at2759"/>
<dbReference type="InterPro" id="IPR020568">
    <property type="entry name" value="Ribosomal_Su5_D2-typ_SF"/>
</dbReference>
<evidence type="ECO:0000256" key="2">
    <source>
        <dbReference type="ARBA" id="ARBA00022737"/>
    </source>
</evidence>
<dbReference type="InterPro" id="IPR006595">
    <property type="entry name" value="CTLH_C"/>
</dbReference>
<organism evidence="4 5">
    <name type="scientific">Neotoma lepida</name>
    <name type="common">Desert woodrat</name>
    <dbReference type="NCBI Taxonomy" id="56216"/>
    <lineage>
        <taxon>Eukaryota</taxon>
        <taxon>Metazoa</taxon>
        <taxon>Chordata</taxon>
        <taxon>Craniata</taxon>
        <taxon>Vertebrata</taxon>
        <taxon>Euteleostomi</taxon>
        <taxon>Mammalia</taxon>
        <taxon>Eutheria</taxon>
        <taxon>Euarchontoglires</taxon>
        <taxon>Glires</taxon>
        <taxon>Rodentia</taxon>
        <taxon>Myomorpha</taxon>
        <taxon>Muroidea</taxon>
        <taxon>Cricetidae</taxon>
        <taxon>Neotominae</taxon>
        <taxon>Neotoma</taxon>
    </lineage>
</organism>
<evidence type="ECO:0000259" key="3">
    <source>
        <dbReference type="PROSITE" id="PS50897"/>
    </source>
</evidence>
<dbReference type="Pfam" id="PF06588">
    <property type="entry name" value="Muskelin_N"/>
    <property type="match status" value="1"/>
</dbReference>
<comment type="caution">
    <text evidence="4">The sequence shown here is derived from an EMBL/GenBank/DDBJ whole genome shotgun (WGS) entry which is preliminary data.</text>
</comment>
<reference evidence="4 5" key="1">
    <citation type="submission" date="2016-06" db="EMBL/GenBank/DDBJ databases">
        <title>The Draft Genome Sequence and Annotation of the Desert Woodrat Neotoma lepida.</title>
        <authorList>
            <person name="Campbell M."/>
            <person name="Oakeson K.F."/>
            <person name="Yandell M."/>
            <person name="Halpert J.R."/>
            <person name="Dearing D."/>
        </authorList>
    </citation>
    <scope>NUCLEOTIDE SEQUENCE [LARGE SCALE GENOMIC DNA]</scope>
    <source>
        <strain evidence="4">417</strain>
        <tissue evidence="4">Liver</tissue>
    </source>
</reference>
<keyword evidence="1" id="KW-0880">Kelch repeat</keyword>
<accession>A0A1A6GR77</accession>
<dbReference type="Gene3D" id="2.60.120.260">
    <property type="entry name" value="Galactose-binding domain-like"/>
    <property type="match status" value="1"/>
</dbReference>
<feature type="non-terminal residue" evidence="4">
    <location>
        <position position="288"/>
    </location>
</feature>
<dbReference type="EMBL" id="LZPO01075939">
    <property type="protein sequence ID" value="OBS68384.1"/>
    <property type="molecule type" value="Genomic_DNA"/>
</dbReference>
<dbReference type="SMART" id="SM00667">
    <property type="entry name" value="LisH"/>
    <property type="match status" value="1"/>
</dbReference>
<dbReference type="SUPFAM" id="SSF49785">
    <property type="entry name" value="Galactose-binding domain-like"/>
    <property type="match status" value="1"/>
</dbReference>
<dbReference type="Proteomes" id="UP000092124">
    <property type="component" value="Unassembled WGS sequence"/>
</dbReference>
<dbReference type="PANTHER" id="PTHR15526:SF5">
    <property type="entry name" value="MUSKELIN"/>
    <property type="match status" value="1"/>
</dbReference>
<dbReference type="InterPro" id="IPR006594">
    <property type="entry name" value="LisH"/>
</dbReference>
<gene>
    <name evidence="4" type="ORF">A6R68_03075</name>
</gene>
<dbReference type="PROSITE" id="PS50897">
    <property type="entry name" value="CTLH"/>
    <property type="match status" value="1"/>
</dbReference>
<protein>
    <recommendedName>
        <fullName evidence="3">CTLH domain-containing protein</fullName>
    </recommendedName>
</protein>
<dbReference type="SUPFAM" id="SSF54211">
    <property type="entry name" value="Ribosomal protein S5 domain 2-like"/>
    <property type="match status" value="1"/>
</dbReference>
<dbReference type="InterPro" id="IPR008979">
    <property type="entry name" value="Galactose-bd-like_sf"/>
</dbReference>
<dbReference type="STRING" id="56216.A0A1A6GR77"/>
<evidence type="ECO:0000313" key="5">
    <source>
        <dbReference type="Proteomes" id="UP000092124"/>
    </source>
</evidence>
<dbReference type="PANTHER" id="PTHR15526">
    <property type="entry name" value="MUSKELIN"/>
    <property type="match status" value="1"/>
</dbReference>
<keyword evidence="2" id="KW-0677">Repeat</keyword>
<keyword evidence="5" id="KW-1185">Reference proteome</keyword>
<dbReference type="InterPro" id="IPR010565">
    <property type="entry name" value="Muskelin_N"/>
</dbReference>